<dbReference type="RefSeq" id="WP_118864822.1">
    <property type="nucleotide sequence ID" value="NZ_QWLV01000007.1"/>
</dbReference>
<dbReference type="InterPro" id="IPR015813">
    <property type="entry name" value="Pyrv/PenolPyrv_kinase-like_dom"/>
</dbReference>
<sequence length="276" mass="28828">MRAFRSLLFVPGDRPDRFAKALQSSAEVVCADLEDAVAQNAKAEARRSVLELLEEGDTERLAIRINGVVTLAGLADIASLADASRLPRAIMLPKVEHARDLEIVAQLLDRRVDGHCAPALIALVETPRGIADAANIARSPHCSALMFGGADLAAALGVEMHWEPLFAARSAITLAAAAAGVPAIDVPHVNLNDADGLATEAARARSLGFCAKAAIHPSQLDAIHAAFRPSESSVSEARAAIAAFDAAGGSAIQFGGRLLEAPIIARFRRMLDLAGA</sequence>
<keyword evidence="4 6" id="KW-0460">Magnesium</keyword>
<evidence type="ECO:0000256" key="6">
    <source>
        <dbReference type="PIRSR" id="PIRSR015582-2"/>
    </source>
</evidence>
<dbReference type="PANTHER" id="PTHR32308:SF0">
    <property type="entry name" value="HPCH_HPAI ALDOLASE_CITRATE LYASE DOMAIN-CONTAINING PROTEIN"/>
    <property type="match status" value="1"/>
</dbReference>
<evidence type="ECO:0000256" key="4">
    <source>
        <dbReference type="ARBA" id="ARBA00022842"/>
    </source>
</evidence>
<dbReference type="GO" id="GO:0006107">
    <property type="term" value="P:oxaloacetate metabolic process"/>
    <property type="evidence" value="ECO:0007669"/>
    <property type="project" value="TreeGrafter"/>
</dbReference>
<dbReference type="PIRSF" id="PIRSF015582">
    <property type="entry name" value="Cit_lyase_B"/>
    <property type="match status" value="1"/>
</dbReference>
<feature type="binding site" evidence="6">
    <location>
        <position position="125"/>
    </location>
    <ligand>
        <name>Mg(2+)</name>
        <dbReference type="ChEBI" id="CHEBI:18420"/>
    </ligand>
</feature>
<evidence type="ECO:0000259" key="7">
    <source>
        <dbReference type="Pfam" id="PF03328"/>
    </source>
</evidence>
<feature type="domain" description="HpcH/HpaI aldolase/citrate lyase" evidence="7">
    <location>
        <begin position="5"/>
        <end position="217"/>
    </location>
</feature>
<accession>A0A396RKN8</accession>
<dbReference type="OrthoDB" id="9800547at2"/>
<keyword evidence="9" id="KW-1185">Reference proteome</keyword>
<evidence type="ECO:0000256" key="5">
    <source>
        <dbReference type="PIRSR" id="PIRSR015582-1"/>
    </source>
</evidence>
<dbReference type="InterPro" id="IPR040442">
    <property type="entry name" value="Pyrv_kinase-like_dom_sf"/>
</dbReference>
<dbReference type="GO" id="GO:0016829">
    <property type="term" value="F:lyase activity"/>
    <property type="evidence" value="ECO:0007669"/>
    <property type="project" value="UniProtKB-KW"/>
</dbReference>
<evidence type="ECO:0000313" key="9">
    <source>
        <dbReference type="Proteomes" id="UP000266693"/>
    </source>
</evidence>
<evidence type="ECO:0000256" key="2">
    <source>
        <dbReference type="ARBA" id="ARBA00005568"/>
    </source>
</evidence>
<dbReference type="AlphaFoldDB" id="A0A396RKN8"/>
<dbReference type="SUPFAM" id="SSF51621">
    <property type="entry name" value="Phosphoenolpyruvate/pyruvate domain"/>
    <property type="match status" value="1"/>
</dbReference>
<organism evidence="8 9">
    <name type="scientific">Sphingomonas gilva</name>
    <dbReference type="NCBI Taxonomy" id="2305907"/>
    <lineage>
        <taxon>Bacteria</taxon>
        <taxon>Pseudomonadati</taxon>
        <taxon>Pseudomonadota</taxon>
        <taxon>Alphaproteobacteria</taxon>
        <taxon>Sphingomonadales</taxon>
        <taxon>Sphingomonadaceae</taxon>
        <taxon>Sphingomonas</taxon>
    </lineage>
</organism>
<protein>
    <submittedName>
        <fullName evidence="8">CoA ester lyase</fullName>
    </submittedName>
</protein>
<evidence type="ECO:0000313" key="8">
    <source>
        <dbReference type="EMBL" id="RHW16848.1"/>
    </source>
</evidence>
<dbReference type="PANTHER" id="PTHR32308">
    <property type="entry name" value="LYASE BETA SUBUNIT, PUTATIVE (AFU_ORTHOLOGUE AFUA_4G13030)-RELATED"/>
    <property type="match status" value="1"/>
</dbReference>
<dbReference type="InterPro" id="IPR005000">
    <property type="entry name" value="Aldolase/citrate-lyase_domain"/>
</dbReference>
<comment type="cofactor">
    <cofactor evidence="1">
        <name>Mg(2+)</name>
        <dbReference type="ChEBI" id="CHEBI:18420"/>
    </cofactor>
</comment>
<evidence type="ECO:0000256" key="1">
    <source>
        <dbReference type="ARBA" id="ARBA00001946"/>
    </source>
</evidence>
<name>A0A396RKN8_9SPHN</name>
<comment type="caution">
    <text evidence="8">The sequence shown here is derived from an EMBL/GenBank/DDBJ whole genome shotgun (WGS) entry which is preliminary data.</text>
</comment>
<reference evidence="8 9" key="1">
    <citation type="submission" date="2018-08" db="EMBL/GenBank/DDBJ databases">
        <title>The multiple taxonomic identification of Sphingomonas gilva.</title>
        <authorList>
            <person name="Zhu D."/>
            <person name="Zheng S."/>
        </authorList>
    </citation>
    <scope>NUCLEOTIDE SEQUENCE [LARGE SCALE GENOMIC DNA]</scope>
    <source>
        <strain evidence="8 9">ZDH117</strain>
    </source>
</reference>
<feature type="binding site" evidence="5">
    <location>
        <position position="125"/>
    </location>
    <ligand>
        <name>substrate</name>
    </ligand>
</feature>
<dbReference type="Proteomes" id="UP000266693">
    <property type="component" value="Unassembled WGS sequence"/>
</dbReference>
<dbReference type="InterPro" id="IPR011206">
    <property type="entry name" value="Citrate_lyase_beta/mcl1/mcl2"/>
</dbReference>
<dbReference type="Gene3D" id="3.20.20.60">
    <property type="entry name" value="Phosphoenolpyruvate-binding domains"/>
    <property type="match status" value="1"/>
</dbReference>
<keyword evidence="8" id="KW-0456">Lyase</keyword>
<feature type="binding site" evidence="6">
    <location>
        <position position="151"/>
    </location>
    <ligand>
        <name>Mg(2+)</name>
        <dbReference type="ChEBI" id="CHEBI:18420"/>
    </ligand>
</feature>
<evidence type="ECO:0000256" key="3">
    <source>
        <dbReference type="ARBA" id="ARBA00022723"/>
    </source>
</evidence>
<dbReference type="GO" id="GO:0000287">
    <property type="term" value="F:magnesium ion binding"/>
    <property type="evidence" value="ECO:0007669"/>
    <property type="project" value="TreeGrafter"/>
</dbReference>
<keyword evidence="3 6" id="KW-0479">Metal-binding</keyword>
<gene>
    <name evidence="8" type="ORF">D1610_14140</name>
</gene>
<feature type="binding site" evidence="5">
    <location>
        <position position="64"/>
    </location>
    <ligand>
        <name>substrate</name>
    </ligand>
</feature>
<comment type="similarity">
    <text evidence="2">Belongs to the HpcH/HpaI aldolase family.</text>
</comment>
<dbReference type="EMBL" id="QWLV01000007">
    <property type="protein sequence ID" value="RHW16848.1"/>
    <property type="molecule type" value="Genomic_DNA"/>
</dbReference>
<dbReference type="Pfam" id="PF03328">
    <property type="entry name" value="HpcH_HpaI"/>
    <property type="match status" value="1"/>
</dbReference>
<proteinExistence type="inferred from homology"/>